<gene>
    <name evidence="1" type="ORF">SAMN05443428_10457</name>
</gene>
<dbReference type="EMBL" id="FUYH01000004">
    <property type="protein sequence ID" value="SKA81420.1"/>
    <property type="molecule type" value="Genomic_DNA"/>
</dbReference>
<evidence type="ECO:0000313" key="2">
    <source>
        <dbReference type="Proteomes" id="UP000190105"/>
    </source>
</evidence>
<evidence type="ECO:0008006" key="3">
    <source>
        <dbReference type="Google" id="ProtNLM"/>
    </source>
</evidence>
<dbReference type="RefSeq" id="WP_078695691.1">
    <property type="nucleotide sequence ID" value="NZ_FUYH01000004.1"/>
</dbReference>
<reference evidence="2" key="1">
    <citation type="submission" date="2017-02" db="EMBL/GenBank/DDBJ databases">
        <authorList>
            <person name="Varghese N."/>
            <person name="Submissions S."/>
        </authorList>
    </citation>
    <scope>NUCLEOTIDE SEQUENCE [LARGE SCALE GENOMIC DNA]</scope>
    <source>
        <strain evidence="2">USBA 833</strain>
    </source>
</reference>
<protein>
    <recommendedName>
        <fullName evidence="3">Polysaccharide deacetylase</fullName>
    </recommendedName>
</protein>
<evidence type="ECO:0000313" key="1">
    <source>
        <dbReference type="EMBL" id="SKA81420.1"/>
    </source>
</evidence>
<dbReference type="AlphaFoldDB" id="A0A1T4WVM1"/>
<keyword evidence="2" id="KW-1185">Reference proteome</keyword>
<dbReference type="STRING" id="1147123.SAMN05443428_10457"/>
<dbReference type="Proteomes" id="UP000190105">
    <property type="component" value="Unassembled WGS sequence"/>
</dbReference>
<dbReference type="OrthoDB" id="1890730at2"/>
<organism evidence="1 2">
    <name type="scientific">Caloramator quimbayensis</name>
    <dbReference type="NCBI Taxonomy" id="1147123"/>
    <lineage>
        <taxon>Bacteria</taxon>
        <taxon>Bacillati</taxon>
        <taxon>Bacillota</taxon>
        <taxon>Clostridia</taxon>
        <taxon>Eubacteriales</taxon>
        <taxon>Clostridiaceae</taxon>
        <taxon>Caloramator</taxon>
    </lineage>
</organism>
<sequence length="259" mass="30884">MSDFSRRITHSKFDFFLSVDCEGPIFDKNLENNVLNMERFLKLNTENDIYTLLFITPYFAMKLDELNLIEKIKNEYLVVFGLHIHPNNLPEHIQEKCSFLRDDLHLLADYNYHEQKEIINNCYEYLHKLSINPIEGFRGGYFSIDNNTVDILKKNTDIYFESHNIHRKEYKVINANHLISSYPVYSKDAYNEFRLEYFESEKLISIINDALLNNSKVIGITHSYLFDDKDFHYKRDGIGQSIYSRLNDILRYIKFKNSK</sequence>
<dbReference type="Gene3D" id="3.20.20.370">
    <property type="entry name" value="Glycoside hydrolase/deacetylase"/>
    <property type="match status" value="1"/>
</dbReference>
<accession>A0A1T4WVM1</accession>
<name>A0A1T4WVM1_9CLOT</name>
<proteinExistence type="predicted"/>